<dbReference type="CDD" id="cd11527">
    <property type="entry name" value="NTP-PPase_dUTPase"/>
    <property type="match status" value="1"/>
</dbReference>
<sequence>MDLLHLFKLQKELDERILREHGLEPKKLLKEKMLALLVEVGELANETRCFKYWSNKPSSERSVVLEEYVDGLHFILSIGIDLGVDKNFLFYKCAETDTTTVQVFLDAYSKIIRFQEQPSITNYIELFTSYLRLGQTLEFSQDEIEQAYLAKNEVNHERQTQGY</sequence>
<dbReference type="PIRSF" id="PIRSF030140">
    <property type="entry name" value="UCP030140"/>
    <property type="match status" value="1"/>
</dbReference>
<reference evidence="1" key="1">
    <citation type="submission" date="2022-07" db="EMBL/GenBank/DDBJ databases">
        <authorList>
            <person name="Li W.-J."/>
            <person name="Deng Q.-Q."/>
        </authorList>
    </citation>
    <scope>NUCLEOTIDE SEQUENCE</scope>
    <source>
        <strain evidence="1">SYSU M60031</strain>
    </source>
</reference>
<accession>A0AA42BN87</accession>
<protein>
    <submittedName>
        <fullName evidence="1">dUTP diphosphatase</fullName>
    </submittedName>
</protein>
<dbReference type="Pfam" id="PF08761">
    <property type="entry name" value="dUTPase_2"/>
    <property type="match status" value="1"/>
</dbReference>
<comment type="caution">
    <text evidence="1">The sequence shown here is derived from an EMBL/GenBank/DDBJ whole genome shotgun (WGS) entry which is preliminary data.</text>
</comment>
<dbReference type="RefSeq" id="WP_254757008.1">
    <property type="nucleotide sequence ID" value="NZ_JANCLT010000001.1"/>
</dbReference>
<evidence type="ECO:0000313" key="1">
    <source>
        <dbReference type="EMBL" id="MCP8967407.1"/>
    </source>
</evidence>
<keyword evidence="2" id="KW-1185">Reference proteome</keyword>
<dbReference type="AlphaFoldDB" id="A0AA42BN87"/>
<dbReference type="EMBL" id="JANCLT010000001">
    <property type="protein sequence ID" value="MCP8967407.1"/>
    <property type="molecule type" value="Genomic_DNA"/>
</dbReference>
<dbReference type="Gene3D" id="1.10.4010.10">
    <property type="entry name" value="Type II deoxyuridine triphosphatase"/>
    <property type="match status" value="1"/>
</dbReference>
<dbReference type="InterPro" id="IPR014871">
    <property type="entry name" value="dUTPase/dCTP_pyrophosphatase"/>
</dbReference>
<evidence type="ECO:0000313" key="2">
    <source>
        <dbReference type="Proteomes" id="UP001156102"/>
    </source>
</evidence>
<dbReference type="InterPro" id="IPR016947">
    <property type="entry name" value="UCP030140"/>
</dbReference>
<dbReference type="Proteomes" id="UP001156102">
    <property type="component" value="Unassembled WGS sequence"/>
</dbReference>
<organism evidence="1 2">
    <name type="scientific">Ectobacillus ponti</name>
    <dbReference type="NCBI Taxonomy" id="2961894"/>
    <lineage>
        <taxon>Bacteria</taxon>
        <taxon>Bacillati</taxon>
        <taxon>Bacillota</taxon>
        <taxon>Bacilli</taxon>
        <taxon>Bacillales</taxon>
        <taxon>Bacillaceae</taxon>
        <taxon>Ectobacillus</taxon>
    </lineage>
</organism>
<dbReference type="SUPFAM" id="SSF101386">
    <property type="entry name" value="all-alpha NTP pyrophosphatases"/>
    <property type="match status" value="1"/>
</dbReference>
<gene>
    <name evidence="1" type="ORF">NK662_02490</name>
</gene>
<name>A0AA42BN87_9BACI</name>
<proteinExistence type="predicted"/>